<dbReference type="EMBL" id="JAASRO010000001">
    <property type="protein sequence ID" value="NIK61516.1"/>
    <property type="molecule type" value="Genomic_DNA"/>
</dbReference>
<evidence type="ECO:0000256" key="2">
    <source>
        <dbReference type="ARBA" id="ARBA00022692"/>
    </source>
</evidence>
<dbReference type="SUPFAM" id="SSF161098">
    <property type="entry name" value="MetI-like"/>
    <property type="match status" value="1"/>
</dbReference>
<dbReference type="Gene3D" id="1.10.3720.10">
    <property type="entry name" value="MetI-like"/>
    <property type="match status" value="1"/>
</dbReference>
<keyword evidence="3 5" id="KW-1133">Transmembrane helix</keyword>
<dbReference type="InterPro" id="IPR035906">
    <property type="entry name" value="MetI-like_sf"/>
</dbReference>
<accession>A0A7X5VIN4</accession>
<dbReference type="RefSeq" id="WP_167216068.1">
    <property type="nucleotide sequence ID" value="NZ_JAASRO010000001.1"/>
</dbReference>
<organism evidence="6 7">
    <name type="scientific">Kribbella shirazensis</name>
    <dbReference type="NCBI Taxonomy" id="1105143"/>
    <lineage>
        <taxon>Bacteria</taxon>
        <taxon>Bacillati</taxon>
        <taxon>Actinomycetota</taxon>
        <taxon>Actinomycetes</taxon>
        <taxon>Propionibacteriales</taxon>
        <taxon>Kribbellaceae</taxon>
        <taxon>Kribbella</taxon>
    </lineage>
</organism>
<protein>
    <submittedName>
        <fullName evidence="6">ABC-type glycerol-3-phosphate transport system permease component</fullName>
    </submittedName>
</protein>
<keyword evidence="7" id="KW-1185">Reference proteome</keyword>
<evidence type="ECO:0000256" key="5">
    <source>
        <dbReference type="SAM" id="Phobius"/>
    </source>
</evidence>
<keyword evidence="4 5" id="KW-0472">Membrane</keyword>
<name>A0A7X5VIN4_9ACTN</name>
<evidence type="ECO:0000313" key="6">
    <source>
        <dbReference type="EMBL" id="NIK61516.1"/>
    </source>
</evidence>
<evidence type="ECO:0000256" key="3">
    <source>
        <dbReference type="ARBA" id="ARBA00022989"/>
    </source>
</evidence>
<proteinExistence type="predicted"/>
<reference evidence="6 7" key="1">
    <citation type="submission" date="2020-03" db="EMBL/GenBank/DDBJ databases">
        <title>Sequencing the genomes of 1000 actinobacteria strains.</title>
        <authorList>
            <person name="Klenk H.-P."/>
        </authorList>
    </citation>
    <scope>NUCLEOTIDE SEQUENCE [LARGE SCALE GENOMIC DNA]</scope>
    <source>
        <strain evidence="6 7">DSM 45490</strain>
    </source>
</reference>
<evidence type="ECO:0000256" key="4">
    <source>
        <dbReference type="ARBA" id="ARBA00023136"/>
    </source>
</evidence>
<gene>
    <name evidence="6" type="ORF">BJY22_007233</name>
</gene>
<sequence length="78" mass="8317">MVFSITHVPVEPAGITLIQSESKMPVSTTLFAFQQGFTQNYALVSAVGVIMVAPMLILFLALQRRFIDGLSSSGLAGT</sequence>
<dbReference type="AlphaFoldDB" id="A0A7X5VIN4"/>
<dbReference type="GO" id="GO:0016020">
    <property type="term" value="C:membrane"/>
    <property type="evidence" value="ECO:0007669"/>
    <property type="project" value="UniProtKB-SubCell"/>
</dbReference>
<evidence type="ECO:0000256" key="1">
    <source>
        <dbReference type="ARBA" id="ARBA00004141"/>
    </source>
</evidence>
<keyword evidence="2 5" id="KW-0812">Transmembrane</keyword>
<feature type="transmembrane region" description="Helical" evidence="5">
    <location>
        <begin position="41"/>
        <end position="62"/>
    </location>
</feature>
<comment type="caution">
    <text evidence="6">The sequence shown here is derived from an EMBL/GenBank/DDBJ whole genome shotgun (WGS) entry which is preliminary data.</text>
</comment>
<evidence type="ECO:0000313" key="7">
    <source>
        <dbReference type="Proteomes" id="UP000555407"/>
    </source>
</evidence>
<dbReference type="Proteomes" id="UP000555407">
    <property type="component" value="Unassembled WGS sequence"/>
</dbReference>
<comment type="subcellular location">
    <subcellularLocation>
        <location evidence="1">Membrane</location>
        <topology evidence="1">Multi-pass membrane protein</topology>
    </subcellularLocation>
</comment>